<dbReference type="GeneID" id="98165110"/>
<dbReference type="Proteomes" id="UP001610444">
    <property type="component" value="Unassembled WGS sequence"/>
</dbReference>
<evidence type="ECO:0000313" key="1">
    <source>
        <dbReference type="EMBL" id="KAL2860612.1"/>
    </source>
</evidence>
<protein>
    <submittedName>
        <fullName evidence="1">Uncharacterized protein</fullName>
    </submittedName>
</protein>
<organism evidence="1 2">
    <name type="scientific">Aspergillus pseudodeflectus</name>
    <dbReference type="NCBI Taxonomy" id="176178"/>
    <lineage>
        <taxon>Eukaryota</taxon>
        <taxon>Fungi</taxon>
        <taxon>Dikarya</taxon>
        <taxon>Ascomycota</taxon>
        <taxon>Pezizomycotina</taxon>
        <taxon>Eurotiomycetes</taxon>
        <taxon>Eurotiomycetidae</taxon>
        <taxon>Eurotiales</taxon>
        <taxon>Aspergillaceae</taxon>
        <taxon>Aspergillus</taxon>
        <taxon>Aspergillus subgen. Nidulantes</taxon>
    </lineage>
</organism>
<dbReference type="EMBL" id="JBFXLR010000002">
    <property type="protein sequence ID" value="KAL2860612.1"/>
    <property type="molecule type" value="Genomic_DNA"/>
</dbReference>
<proteinExistence type="predicted"/>
<reference evidence="1 2" key="1">
    <citation type="submission" date="2024-07" db="EMBL/GenBank/DDBJ databases">
        <title>Section-level genome sequencing and comparative genomics of Aspergillus sections Usti and Cavernicolus.</title>
        <authorList>
            <consortium name="Lawrence Berkeley National Laboratory"/>
            <person name="Nybo J.L."/>
            <person name="Vesth T.C."/>
            <person name="Theobald S."/>
            <person name="Frisvad J.C."/>
            <person name="Larsen T.O."/>
            <person name="Kjaerboelling I."/>
            <person name="Rothschild-Mancinelli K."/>
            <person name="Lyhne E.K."/>
            <person name="Kogle M.E."/>
            <person name="Barry K."/>
            <person name="Clum A."/>
            <person name="Na H."/>
            <person name="Ledsgaard L."/>
            <person name="Lin J."/>
            <person name="Lipzen A."/>
            <person name="Kuo A."/>
            <person name="Riley R."/>
            <person name="Mondo S."/>
            <person name="LaButti K."/>
            <person name="Haridas S."/>
            <person name="Pangalinan J."/>
            <person name="Salamov A.A."/>
            <person name="Simmons B.A."/>
            <person name="Magnuson J.K."/>
            <person name="Chen J."/>
            <person name="Drula E."/>
            <person name="Henrissat B."/>
            <person name="Wiebenga A."/>
            <person name="Lubbers R.J."/>
            <person name="Gomes A.C."/>
            <person name="Macurrencykelacurrency M.R."/>
            <person name="Stajich J."/>
            <person name="Grigoriev I.V."/>
            <person name="Mortensen U.H."/>
            <person name="De vries R.P."/>
            <person name="Baker S.E."/>
            <person name="Andersen M.R."/>
        </authorList>
    </citation>
    <scope>NUCLEOTIDE SEQUENCE [LARGE SCALE GENOMIC DNA]</scope>
    <source>
        <strain evidence="1 2">CBS 756.74</strain>
    </source>
</reference>
<evidence type="ECO:0000313" key="2">
    <source>
        <dbReference type="Proteomes" id="UP001610444"/>
    </source>
</evidence>
<dbReference type="RefSeq" id="XP_070905303.1">
    <property type="nucleotide sequence ID" value="XM_071049946.1"/>
</dbReference>
<gene>
    <name evidence="1" type="ORF">BJX68DRAFT_89061</name>
</gene>
<sequence length="149" mass="16547">MSWRGIRGARGGWVNRFGRSFVQACPCSQRCADVYIALNAAPARYCRLFRNVAQEKRCSRVRQPRKWCGGDSAPVRGQARSRVCYGCGPSSERTESLIVLQSKGAQDGAMSFLEASLFRESRVWVGSDDRLNREIGKPTVPEAPTKTST</sequence>
<accession>A0ABR4L8B4</accession>
<comment type="caution">
    <text evidence="1">The sequence shown here is derived from an EMBL/GenBank/DDBJ whole genome shotgun (WGS) entry which is preliminary data.</text>
</comment>
<keyword evidence="2" id="KW-1185">Reference proteome</keyword>
<name>A0ABR4L8B4_9EURO</name>